<dbReference type="GO" id="GO:0006888">
    <property type="term" value="P:endoplasmic reticulum to Golgi vesicle-mediated transport"/>
    <property type="evidence" value="ECO:0007669"/>
    <property type="project" value="TreeGrafter"/>
</dbReference>
<dbReference type="GO" id="GO:0006890">
    <property type="term" value="P:retrograde vesicle-mediated transport, Golgi to endoplasmic reticulum"/>
    <property type="evidence" value="ECO:0007669"/>
    <property type="project" value="TreeGrafter"/>
</dbReference>
<evidence type="ECO:0000256" key="6">
    <source>
        <dbReference type="ARBA" id="ARBA00022989"/>
    </source>
</evidence>
<dbReference type="InterPro" id="IPR001680">
    <property type="entry name" value="WD40_rpt"/>
</dbReference>
<dbReference type="SUPFAM" id="SSF50978">
    <property type="entry name" value="WD40 repeat-like"/>
    <property type="match status" value="1"/>
</dbReference>
<organism evidence="13 14">
    <name type="scientific">Rhododendron griersonianum</name>
    <dbReference type="NCBI Taxonomy" id="479676"/>
    <lineage>
        <taxon>Eukaryota</taxon>
        <taxon>Viridiplantae</taxon>
        <taxon>Streptophyta</taxon>
        <taxon>Embryophyta</taxon>
        <taxon>Tracheophyta</taxon>
        <taxon>Spermatophyta</taxon>
        <taxon>Magnoliopsida</taxon>
        <taxon>eudicotyledons</taxon>
        <taxon>Gunneridae</taxon>
        <taxon>Pentapetalae</taxon>
        <taxon>asterids</taxon>
        <taxon>Ericales</taxon>
        <taxon>Ericaceae</taxon>
        <taxon>Ericoideae</taxon>
        <taxon>Rhodoreae</taxon>
        <taxon>Rhododendron</taxon>
    </lineage>
</organism>
<keyword evidence="5" id="KW-0677">Repeat</keyword>
<dbReference type="Pfam" id="PF09801">
    <property type="entry name" value="SYS1"/>
    <property type="match status" value="1"/>
</dbReference>
<dbReference type="AlphaFoldDB" id="A0AAV6I8J2"/>
<dbReference type="PROSITE" id="PS50294">
    <property type="entry name" value="WD_REPEATS_REGION"/>
    <property type="match status" value="4"/>
</dbReference>
<evidence type="ECO:0000313" key="13">
    <source>
        <dbReference type="EMBL" id="KAG5523394.1"/>
    </source>
</evidence>
<dbReference type="InterPro" id="IPR020472">
    <property type="entry name" value="WD40_PAC1"/>
</dbReference>
<feature type="repeat" description="WD" evidence="11">
    <location>
        <begin position="402"/>
        <end position="434"/>
    </location>
</feature>
<dbReference type="InterPro" id="IPR019185">
    <property type="entry name" value="Integral_membrane_SYS1-rel"/>
</dbReference>
<evidence type="ECO:0000256" key="5">
    <source>
        <dbReference type="ARBA" id="ARBA00022737"/>
    </source>
</evidence>
<sequence>MGSWVFLEAVKIMFYGAVSWDPWLIVVQIVCLQCLYYLTLGVFMAILVGTRVSRMSLVYFFDYAAITASTVTGWCVIASFVLGSLAGSVYLLYLVERAKKCLDFSASLYIIHLFICIMYGGWPSSITWWIVNGTGIAVMALLGRSLGLDVFLSLFGLAVKRLQFSILKQQNTANTCKNNESKKRKTLTAGLALHDKFQHINWSLIPTVDSAKFQHRRLDQHCMTTHKKSPQQWCLKNLGVYYSLAAKHCNLHHYIKRSSVLQTKKHRAKFPLIFFLQHLQYFPNSSTPTPTMAGNGKQQTFTLKIEKEFDRRSERVKSVDFHPTKPWILASLHSGKVCIWNYQSQAMEKSIDVTESPAEHFFFHLTVRTAKFVEREQWIVTGSDDKFIRVYDYNSAEKIKEFEAHTDYIRSVAVHPTLPYVLSASDDKLIKLWDWENDWACTRVFEGHSHYVMGVAFEPKNAVVFASASLDRSVKVWDLGSPNPSFTLEEHSKGINCVNFFTSGDKTYLITGSDDYAAKIWDYETGACVQTLEGHAHNVTAVCVHPEAPIIVTGSEDKTLRVWNATNFRLENTLNYELGRVWAIGCMKGSPQIVIGCDDGMVLAKVECSHNWDSAELQTEGEEKED</sequence>
<evidence type="ECO:0000256" key="12">
    <source>
        <dbReference type="SAM" id="Phobius"/>
    </source>
</evidence>
<dbReference type="InterPro" id="IPR015943">
    <property type="entry name" value="WD40/YVTN_repeat-like_dom_sf"/>
</dbReference>
<protein>
    <recommendedName>
        <fullName evidence="10">Beta'-coat protein</fullName>
    </recommendedName>
</protein>
<keyword evidence="14" id="KW-1185">Reference proteome</keyword>
<proteinExistence type="predicted"/>
<dbReference type="SMART" id="SM00320">
    <property type="entry name" value="WD40"/>
    <property type="match status" value="6"/>
</dbReference>
<evidence type="ECO:0000256" key="4">
    <source>
        <dbReference type="ARBA" id="ARBA00022692"/>
    </source>
</evidence>
<dbReference type="PRINTS" id="PR00320">
    <property type="entry name" value="GPROTEINBRPT"/>
</dbReference>
<evidence type="ECO:0000256" key="11">
    <source>
        <dbReference type="PROSITE-ProRule" id="PRU00221"/>
    </source>
</evidence>
<feature type="repeat" description="WD" evidence="11">
    <location>
        <begin position="532"/>
        <end position="573"/>
    </location>
</feature>
<dbReference type="EMBL" id="JACTNZ010000012">
    <property type="protein sequence ID" value="KAG5523397.1"/>
    <property type="molecule type" value="Genomic_DNA"/>
</dbReference>
<reference evidence="13" key="1">
    <citation type="submission" date="2020-08" db="EMBL/GenBank/DDBJ databases">
        <title>Plant Genome Project.</title>
        <authorList>
            <person name="Zhang R.-G."/>
        </authorList>
    </citation>
    <scope>NUCLEOTIDE SEQUENCE</scope>
    <source>
        <strain evidence="13">WSP0</strain>
        <tissue evidence="13">Leaf</tissue>
    </source>
</reference>
<dbReference type="InterPro" id="IPR036322">
    <property type="entry name" value="WD40_repeat_dom_sf"/>
</dbReference>
<gene>
    <name evidence="13" type="ORF">RHGRI_035270</name>
</gene>
<comment type="caution">
    <text evidence="13">The sequence shown here is derived from an EMBL/GenBank/DDBJ whole genome shotgun (WGS) entry which is preliminary data.</text>
</comment>
<dbReference type="InterPro" id="IPR050844">
    <property type="entry name" value="Coatomer_complex_subunit"/>
</dbReference>
<keyword evidence="6 12" id="KW-1133">Transmembrane helix</keyword>
<dbReference type="GO" id="GO:0006891">
    <property type="term" value="P:intra-Golgi vesicle-mediated transport"/>
    <property type="evidence" value="ECO:0007669"/>
    <property type="project" value="TreeGrafter"/>
</dbReference>
<name>A0AAV6I8J2_9ERIC</name>
<dbReference type="CDD" id="cd00200">
    <property type="entry name" value="WD40"/>
    <property type="match status" value="1"/>
</dbReference>
<dbReference type="FunFam" id="2.130.10.10:FF:000016">
    <property type="entry name" value="Coatomer alpha subunit, putative"/>
    <property type="match status" value="1"/>
</dbReference>
<keyword evidence="7 12" id="KW-0472">Membrane</keyword>
<evidence type="ECO:0000256" key="8">
    <source>
        <dbReference type="ARBA" id="ARBA00023329"/>
    </source>
</evidence>
<dbReference type="Gene3D" id="2.130.10.10">
    <property type="entry name" value="YVTN repeat-like/Quinoprotein amine dehydrogenase"/>
    <property type="match status" value="1"/>
</dbReference>
<dbReference type="GO" id="GO:0006886">
    <property type="term" value="P:intracellular protein transport"/>
    <property type="evidence" value="ECO:0007669"/>
    <property type="project" value="TreeGrafter"/>
</dbReference>
<comment type="function">
    <text evidence="9">The coatomer is a cytosolic protein complex that binds to dilysine motifs and reversibly associates with Golgi non-clathrin-coated vesicles, which further mediate biosynthetic protein transport from the ER, via the Golgi up to the trans Golgi network. Coatomer complex is required for budding from Golgi membranes, and is essential for the retrograde Golgi-to-ER transport of dilysine-tagged proteins.</text>
</comment>
<keyword evidence="4 12" id="KW-0812">Transmembrane</keyword>
<dbReference type="EMBL" id="JACTNZ010000012">
    <property type="protein sequence ID" value="KAG5523394.1"/>
    <property type="molecule type" value="Genomic_DNA"/>
</dbReference>
<feature type="transmembrane region" description="Helical" evidence="12">
    <location>
        <begin position="77"/>
        <end position="95"/>
    </location>
</feature>
<feature type="transmembrane region" description="Helical" evidence="12">
    <location>
        <begin position="107"/>
        <end position="130"/>
    </location>
</feature>
<evidence type="ECO:0000256" key="2">
    <source>
        <dbReference type="ARBA" id="ARBA00004156"/>
    </source>
</evidence>
<evidence type="ECO:0000256" key="10">
    <source>
        <dbReference type="ARBA" id="ARBA00032920"/>
    </source>
</evidence>
<dbReference type="PROSITE" id="PS50082">
    <property type="entry name" value="WD_REPEATS_2"/>
    <property type="match status" value="4"/>
</dbReference>
<dbReference type="PANTHER" id="PTHR19876:SF75">
    <property type="entry name" value="COATOMER SUBUNIT BETA'-3"/>
    <property type="match status" value="1"/>
</dbReference>
<evidence type="ECO:0000256" key="9">
    <source>
        <dbReference type="ARBA" id="ARBA00025536"/>
    </source>
</evidence>
<accession>A0AAV6I8J2</accession>
<comment type="subcellular location">
    <subcellularLocation>
        <location evidence="2">Cytoplasmic vesicle membrane</location>
    </subcellularLocation>
    <subcellularLocation>
        <location evidence="1">Membrane</location>
        <topology evidence="1">Multi-pass membrane protein</topology>
    </subcellularLocation>
</comment>
<keyword evidence="3 11" id="KW-0853">WD repeat</keyword>
<evidence type="ECO:0000256" key="1">
    <source>
        <dbReference type="ARBA" id="ARBA00004141"/>
    </source>
</evidence>
<dbReference type="Proteomes" id="UP000823749">
    <property type="component" value="Chromosome 12"/>
</dbReference>
<evidence type="ECO:0000256" key="7">
    <source>
        <dbReference type="ARBA" id="ARBA00023136"/>
    </source>
</evidence>
<dbReference type="Pfam" id="PF00400">
    <property type="entry name" value="WD40"/>
    <property type="match status" value="6"/>
</dbReference>
<feature type="repeat" description="WD" evidence="11">
    <location>
        <begin position="445"/>
        <end position="487"/>
    </location>
</feature>
<evidence type="ECO:0000313" key="14">
    <source>
        <dbReference type="Proteomes" id="UP000823749"/>
    </source>
</evidence>
<dbReference type="PANTHER" id="PTHR19876">
    <property type="entry name" value="COATOMER"/>
    <property type="match status" value="1"/>
</dbReference>
<feature type="repeat" description="WD" evidence="11">
    <location>
        <begin position="488"/>
        <end position="531"/>
    </location>
</feature>
<dbReference type="GO" id="GO:0030126">
    <property type="term" value="C:COPI vesicle coat"/>
    <property type="evidence" value="ECO:0007669"/>
    <property type="project" value="TreeGrafter"/>
</dbReference>
<evidence type="ECO:0000256" key="3">
    <source>
        <dbReference type="ARBA" id="ARBA00022574"/>
    </source>
</evidence>
<keyword evidence="8" id="KW-0968">Cytoplasmic vesicle</keyword>
<feature type="transmembrane region" description="Helical" evidence="12">
    <location>
        <begin position="23"/>
        <end position="48"/>
    </location>
</feature>